<feature type="coiled-coil region" evidence="8">
    <location>
        <begin position="290"/>
        <end position="338"/>
    </location>
</feature>
<evidence type="ECO:0000256" key="8">
    <source>
        <dbReference type="SAM" id="Coils"/>
    </source>
</evidence>
<dbReference type="InterPro" id="IPR036770">
    <property type="entry name" value="Ankyrin_rpt-contain_sf"/>
</dbReference>
<comment type="subcellular location">
    <subcellularLocation>
        <location evidence="1">Nucleus</location>
    </subcellularLocation>
</comment>
<keyword evidence="8" id="KW-0175">Coiled coil</keyword>
<dbReference type="KEGG" id="xla:108705605"/>
<evidence type="ECO:0000256" key="7">
    <source>
        <dbReference type="PROSITE-ProRule" id="PRU00023"/>
    </source>
</evidence>
<keyword evidence="3" id="KW-0805">Transcription regulation</keyword>
<dbReference type="InterPro" id="IPR050663">
    <property type="entry name" value="Ankyrin-SOCS_Box"/>
</dbReference>
<protein>
    <submittedName>
        <fullName evidence="10">GA-binding protein subunit beta-2</fullName>
    </submittedName>
</protein>
<dbReference type="PRINTS" id="PR01415">
    <property type="entry name" value="ANKYRIN"/>
</dbReference>
<dbReference type="AlphaFoldDB" id="A0A8J1LKE2"/>
<keyword evidence="4 7" id="KW-0040">ANK repeat</keyword>
<feature type="repeat" description="ANK" evidence="7">
    <location>
        <begin position="102"/>
        <end position="134"/>
    </location>
</feature>
<evidence type="ECO:0000256" key="3">
    <source>
        <dbReference type="ARBA" id="ARBA00023015"/>
    </source>
</evidence>
<dbReference type="Gene3D" id="1.25.40.20">
    <property type="entry name" value="Ankyrin repeat-containing domain"/>
    <property type="match status" value="1"/>
</dbReference>
<reference evidence="10" key="1">
    <citation type="submission" date="2025-08" db="UniProtKB">
        <authorList>
            <consortium name="RefSeq"/>
        </authorList>
    </citation>
    <scope>IDENTIFICATION</scope>
    <source>
        <strain evidence="10">J_2021</strain>
        <tissue evidence="10">Erythrocytes</tissue>
    </source>
</reference>
<keyword evidence="9" id="KW-1185">Reference proteome</keyword>
<dbReference type="GeneID" id="108705605"/>
<evidence type="ECO:0000256" key="6">
    <source>
        <dbReference type="ARBA" id="ARBA00023242"/>
    </source>
</evidence>
<dbReference type="FunFam" id="1.25.40.20:FF:000025">
    <property type="entry name" value="GA-binding protein subunit beta-1 isoform X1"/>
    <property type="match status" value="1"/>
</dbReference>
<dbReference type="OrthoDB" id="341259at2759"/>
<dbReference type="SUPFAM" id="SSF48403">
    <property type="entry name" value="Ankyrin repeat"/>
    <property type="match status" value="1"/>
</dbReference>
<dbReference type="CTD" id="108705605"/>
<proteinExistence type="predicted"/>
<feature type="repeat" description="ANK" evidence="7">
    <location>
        <begin position="69"/>
        <end position="101"/>
    </location>
</feature>
<evidence type="ECO:0000256" key="2">
    <source>
        <dbReference type="ARBA" id="ARBA00022737"/>
    </source>
</evidence>
<dbReference type="PROSITE" id="PS50088">
    <property type="entry name" value="ANK_REPEAT"/>
    <property type="match status" value="3"/>
</dbReference>
<dbReference type="PANTHER" id="PTHR24193">
    <property type="entry name" value="ANKYRIN REPEAT PROTEIN"/>
    <property type="match status" value="1"/>
</dbReference>
<dbReference type="GO" id="GO:0045944">
    <property type="term" value="P:positive regulation of transcription by RNA polymerase II"/>
    <property type="evidence" value="ECO:0000318"/>
    <property type="project" value="GO_Central"/>
</dbReference>
<dbReference type="RefSeq" id="XP_041429569.1">
    <property type="nucleotide sequence ID" value="XM_041573635.1"/>
</dbReference>
<dbReference type="GO" id="GO:0005634">
    <property type="term" value="C:nucleus"/>
    <property type="evidence" value="ECO:0000318"/>
    <property type="project" value="GO_Central"/>
</dbReference>
<keyword evidence="6" id="KW-0539">Nucleus</keyword>
<evidence type="ECO:0000256" key="5">
    <source>
        <dbReference type="ARBA" id="ARBA00023163"/>
    </source>
</evidence>
<dbReference type="GO" id="GO:0000976">
    <property type="term" value="F:transcription cis-regulatory region binding"/>
    <property type="evidence" value="ECO:0000318"/>
    <property type="project" value="GO_Central"/>
</dbReference>
<accession>A0A8J1LKE2</accession>
<evidence type="ECO:0000256" key="4">
    <source>
        <dbReference type="ARBA" id="ARBA00023043"/>
    </source>
</evidence>
<dbReference type="Pfam" id="PF12796">
    <property type="entry name" value="Ank_2"/>
    <property type="match status" value="2"/>
</dbReference>
<evidence type="ECO:0000313" key="10">
    <source>
        <dbReference type="RefSeq" id="XP_041429569.1"/>
    </source>
</evidence>
<dbReference type="PROSITE" id="PS50297">
    <property type="entry name" value="ANK_REP_REGION"/>
    <property type="match status" value="3"/>
</dbReference>
<organism evidence="9 10">
    <name type="scientific">Xenopus laevis</name>
    <name type="common">African clawed frog</name>
    <dbReference type="NCBI Taxonomy" id="8355"/>
    <lineage>
        <taxon>Eukaryota</taxon>
        <taxon>Metazoa</taxon>
        <taxon>Chordata</taxon>
        <taxon>Craniata</taxon>
        <taxon>Vertebrata</taxon>
        <taxon>Euteleostomi</taxon>
        <taxon>Amphibia</taxon>
        <taxon>Batrachia</taxon>
        <taxon>Anura</taxon>
        <taxon>Pipoidea</taxon>
        <taxon>Pipidae</taxon>
        <taxon>Xenopodinae</taxon>
        <taxon>Xenopus</taxon>
        <taxon>Xenopus</taxon>
    </lineage>
</organism>
<gene>
    <name evidence="10" type="primary">LOC108705605</name>
</gene>
<feature type="repeat" description="ANK" evidence="7">
    <location>
        <begin position="36"/>
        <end position="68"/>
    </location>
</feature>
<keyword evidence="5" id="KW-0804">Transcription</keyword>
<dbReference type="Proteomes" id="UP000186698">
    <property type="component" value="Chromosome 8L"/>
</dbReference>
<dbReference type="InterPro" id="IPR002110">
    <property type="entry name" value="Ankyrin_rpt"/>
</dbReference>
<dbReference type="PANTHER" id="PTHR24193:SF86">
    <property type="entry name" value="GA-BINDING PROTEIN SUBUNIT BETA-2"/>
    <property type="match status" value="1"/>
</dbReference>
<dbReference type="SMART" id="SM00248">
    <property type="entry name" value="ANK"/>
    <property type="match status" value="4"/>
</dbReference>
<sequence length="384" mass="42011">MALDLGKRLLEAARNGEDDEIRVLMQNGAPFTTDWLGTSPLHLAAQYGHFSTVKVLLQAGISRDARTKVDRTPLHMAAADGHAPIVDLLIKNGANVNARDMLEMTALHWATEHSHHDVVHLLIKSGADVSSHNKFGKTPIDIALDKNNHELLVTMQEALQGKPLTRKQGNVISVSSPQYILTPVANVKSSHAQGTEVVTFEPSVQQMVENGGQRVITIVTDGIQLGSLPGQLSVGGLRTPRILTIQNGEQAVEVAEEQVVEETVLVEVSPPSPPAKKYRVATCATEEGPEGNSKKERQELEQQLQEANLRACEFRQQLREKEQEAEAYRVKLESLERQQLNGDRFTAVEDGDTIIVSAEELAGVEVTEVETVEHHSDIPPESAT</sequence>
<keyword evidence="2" id="KW-0677">Repeat</keyword>
<name>A0A8J1LKE2_XENLA</name>
<evidence type="ECO:0000313" key="9">
    <source>
        <dbReference type="Proteomes" id="UP000186698"/>
    </source>
</evidence>
<evidence type="ECO:0000256" key="1">
    <source>
        <dbReference type="ARBA" id="ARBA00004123"/>
    </source>
</evidence>